<keyword evidence="4" id="KW-1185">Reference proteome</keyword>
<dbReference type="GeneID" id="87841931"/>
<reference evidence="3" key="1">
    <citation type="journal article" date="2023" name="Mol. Phylogenet. Evol.">
        <title>Genome-scale phylogeny and comparative genomics of the fungal order Sordariales.</title>
        <authorList>
            <person name="Hensen N."/>
            <person name="Bonometti L."/>
            <person name="Westerberg I."/>
            <person name="Brannstrom I.O."/>
            <person name="Guillou S."/>
            <person name="Cros-Aarteil S."/>
            <person name="Calhoun S."/>
            <person name="Haridas S."/>
            <person name="Kuo A."/>
            <person name="Mondo S."/>
            <person name="Pangilinan J."/>
            <person name="Riley R."/>
            <person name="LaButti K."/>
            <person name="Andreopoulos B."/>
            <person name="Lipzen A."/>
            <person name="Chen C."/>
            <person name="Yan M."/>
            <person name="Daum C."/>
            <person name="Ng V."/>
            <person name="Clum A."/>
            <person name="Steindorff A."/>
            <person name="Ohm R.A."/>
            <person name="Martin F."/>
            <person name="Silar P."/>
            <person name="Natvig D.O."/>
            <person name="Lalanne C."/>
            <person name="Gautier V."/>
            <person name="Ament-Velasquez S.L."/>
            <person name="Kruys A."/>
            <person name="Hutchinson M.I."/>
            <person name="Powell A.J."/>
            <person name="Barry K."/>
            <person name="Miller A.N."/>
            <person name="Grigoriev I.V."/>
            <person name="Debuchy R."/>
            <person name="Gladieux P."/>
            <person name="Hiltunen Thoren M."/>
            <person name="Johannesson H."/>
        </authorList>
    </citation>
    <scope>NUCLEOTIDE SEQUENCE</scope>
    <source>
        <strain evidence="3">CBS 168.71</strain>
    </source>
</reference>
<feature type="chain" id="PRO_5042187570" description="Chitin-binding type-1 domain-containing protein" evidence="2">
    <location>
        <begin position="21"/>
        <end position="308"/>
    </location>
</feature>
<keyword evidence="1" id="KW-1133">Transmembrane helix</keyword>
<proteinExistence type="predicted"/>
<name>A0AAE0H5B7_9PEZI</name>
<accession>A0AAE0H5B7</accession>
<gene>
    <name evidence="3" type="ORF">B0H64DRAFT_413527</name>
</gene>
<reference evidence="3" key="2">
    <citation type="submission" date="2023-06" db="EMBL/GenBank/DDBJ databases">
        <authorList>
            <consortium name="Lawrence Berkeley National Laboratory"/>
            <person name="Haridas S."/>
            <person name="Hensen N."/>
            <person name="Bonometti L."/>
            <person name="Westerberg I."/>
            <person name="Brannstrom I.O."/>
            <person name="Guillou S."/>
            <person name="Cros-Aarteil S."/>
            <person name="Calhoun S."/>
            <person name="Kuo A."/>
            <person name="Mondo S."/>
            <person name="Pangilinan J."/>
            <person name="Riley R."/>
            <person name="Labutti K."/>
            <person name="Andreopoulos B."/>
            <person name="Lipzen A."/>
            <person name="Chen C."/>
            <person name="Yanf M."/>
            <person name="Daum C."/>
            <person name="Ng V."/>
            <person name="Clum A."/>
            <person name="Steindorff A."/>
            <person name="Ohm R."/>
            <person name="Martin F."/>
            <person name="Silar P."/>
            <person name="Natvig D."/>
            <person name="Lalanne C."/>
            <person name="Gautier V."/>
            <person name="Ament-Velasquez S.L."/>
            <person name="Kruys A."/>
            <person name="Hutchinson M.I."/>
            <person name="Powell A.J."/>
            <person name="Barry K."/>
            <person name="Miller A.N."/>
            <person name="Grigoriev I.V."/>
            <person name="Debuchy R."/>
            <person name="Gladieux P."/>
            <person name="Thoren M.H."/>
            <person name="Johannesson H."/>
        </authorList>
    </citation>
    <scope>NUCLEOTIDE SEQUENCE</scope>
    <source>
        <strain evidence="3">CBS 168.71</strain>
    </source>
</reference>
<protein>
    <recommendedName>
        <fullName evidence="5">Chitin-binding type-1 domain-containing protein</fullName>
    </recommendedName>
</protein>
<sequence>MLRQLFVLLALIAFHGNAYPQGDSSTASNALTCALGTFPCPGKDWCCRDGWRCGLDYMVCVSPSPSLSNTSSSFPTSSSFLSCTGRHGYHSCPQSLGGDCCPNGYICDTATDTPCRLTLMADTVTQTSVELITSTGTFGVMESLRTTTRTIAPSVVAVGRMQEASSTSGPQETEPINDNGLTPQQIGGIIGGVLGAILLILTFILLLIRHRRGRRQVATYPGTPFQKGELDSQESQLGEIKSTTSGHHLPELDGDVRQVVELSEHNMPIEIGEHLHHELVGGYEAHGTSEMDGALFAVGYEQQRGLGS</sequence>
<feature type="transmembrane region" description="Helical" evidence="1">
    <location>
        <begin position="186"/>
        <end position="208"/>
    </location>
</feature>
<keyword evidence="1" id="KW-0812">Transmembrane</keyword>
<feature type="signal peptide" evidence="2">
    <location>
        <begin position="1"/>
        <end position="20"/>
    </location>
</feature>
<evidence type="ECO:0000256" key="1">
    <source>
        <dbReference type="SAM" id="Phobius"/>
    </source>
</evidence>
<dbReference type="AlphaFoldDB" id="A0AAE0H5B7"/>
<comment type="caution">
    <text evidence="3">The sequence shown here is derived from an EMBL/GenBank/DDBJ whole genome shotgun (WGS) entry which is preliminary data.</text>
</comment>
<keyword evidence="2" id="KW-0732">Signal</keyword>
<evidence type="ECO:0000313" key="3">
    <source>
        <dbReference type="EMBL" id="KAK3290156.1"/>
    </source>
</evidence>
<dbReference type="EMBL" id="JAUEPN010000015">
    <property type="protein sequence ID" value="KAK3290156.1"/>
    <property type="molecule type" value="Genomic_DNA"/>
</dbReference>
<evidence type="ECO:0008006" key="5">
    <source>
        <dbReference type="Google" id="ProtNLM"/>
    </source>
</evidence>
<organism evidence="3 4">
    <name type="scientific">Chaetomium fimeti</name>
    <dbReference type="NCBI Taxonomy" id="1854472"/>
    <lineage>
        <taxon>Eukaryota</taxon>
        <taxon>Fungi</taxon>
        <taxon>Dikarya</taxon>
        <taxon>Ascomycota</taxon>
        <taxon>Pezizomycotina</taxon>
        <taxon>Sordariomycetes</taxon>
        <taxon>Sordariomycetidae</taxon>
        <taxon>Sordariales</taxon>
        <taxon>Chaetomiaceae</taxon>
        <taxon>Chaetomium</taxon>
    </lineage>
</organism>
<dbReference type="RefSeq" id="XP_062653670.1">
    <property type="nucleotide sequence ID" value="XM_062804983.1"/>
</dbReference>
<evidence type="ECO:0000313" key="4">
    <source>
        <dbReference type="Proteomes" id="UP001278766"/>
    </source>
</evidence>
<dbReference type="Proteomes" id="UP001278766">
    <property type="component" value="Unassembled WGS sequence"/>
</dbReference>
<evidence type="ECO:0000256" key="2">
    <source>
        <dbReference type="SAM" id="SignalP"/>
    </source>
</evidence>
<keyword evidence="1" id="KW-0472">Membrane</keyword>